<name>A0A2T1GIU6_9CYAN</name>
<dbReference type="RefSeq" id="WP_106302235.1">
    <property type="nucleotide sequence ID" value="NZ_PVWO01000065.1"/>
</dbReference>
<keyword evidence="2" id="KW-1185">Reference proteome</keyword>
<dbReference type="EMBL" id="PVWO01000065">
    <property type="protein sequence ID" value="PSB57706.1"/>
    <property type="molecule type" value="Genomic_DNA"/>
</dbReference>
<dbReference type="Proteomes" id="UP000238937">
    <property type="component" value="Unassembled WGS sequence"/>
</dbReference>
<evidence type="ECO:0000313" key="1">
    <source>
        <dbReference type="EMBL" id="PSB57706.1"/>
    </source>
</evidence>
<organism evidence="1 2">
    <name type="scientific">Chamaesiphon polymorphus CCALA 037</name>
    <dbReference type="NCBI Taxonomy" id="2107692"/>
    <lineage>
        <taxon>Bacteria</taxon>
        <taxon>Bacillati</taxon>
        <taxon>Cyanobacteriota</taxon>
        <taxon>Cyanophyceae</taxon>
        <taxon>Gomontiellales</taxon>
        <taxon>Chamaesiphonaceae</taxon>
        <taxon>Chamaesiphon</taxon>
    </lineage>
</organism>
<gene>
    <name evidence="1" type="ORF">C7B77_07420</name>
</gene>
<protein>
    <submittedName>
        <fullName evidence="1">Uncharacterized protein</fullName>
    </submittedName>
</protein>
<accession>A0A2T1GIU6</accession>
<comment type="caution">
    <text evidence="1">The sequence shown here is derived from an EMBL/GenBank/DDBJ whole genome shotgun (WGS) entry which is preliminary data.</text>
</comment>
<proteinExistence type="predicted"/>
<dbReference type="OrthoDB" id="9820830at2"/>
<reference evidence="1 2" key="1">
    <citation type="submission" date="2018-03" db="EMBL/GenBank/DDBJ databases">
        <title>The ancient ancestry and fast evolution of plastids.</title>
        <authorList>
            <person name="Moore K.R."/>
            <person name="Magnabosco C."/>
            <person name="Momper L."/>
            <person name="Gold D.A."/>
            <person name="Bosak T."/>
            <person name="Fournier G.P."/>
        </authorList>
    </citation>
    <scope>NUCLEOTIDE SEQUENCE [LARGE SCALE GENOMIC DNA]</scope>
    <source>
        <strain evidence="1 2">CCALA 037</strain>
    </source>
</reference>
<evidence type="ECO:0000313" key="2">
    <source>
        <dbReference type="Proteomes" id="UP000238937"/>
    </source>
</evidence>
<dbReference type="AlphaFoldDB" id="A0A2T1GIU6"/>
<sequence>MEDKFYNLELNKITFLPKEVVINISSDDINFLCNTGLPKLVKSLELTFDLSQAKKYACIDSKQDCTEYINEEDENNSLEFICKIGKRFSEGMFISIQESDGGIYLAANPIYNDRERFLQKTTYINSNIKCFAKCLKIYDLFFISNKDIMDDCYSKTEAERHNILLKLERDLKNVDVTVVGSSPGKLDYDGLWTYLIEEMYDVFDVDSYEEEDSEPLGWAVPTT</sequence>